<comment type="caution">
    <text evidence="1">The sequence shown here is derived from an EMBL/GenBank/DDBJ whole genome shotgun (WGS) entry which is preliminary data.</text>
</comment>
<organism evidence="1 2">
    <name type="scientific">Aquamicrobium defluvii</name>
    <dbReference type="NCBI Taxonomy" id="69279"/>
    <lineage>
        <taxon>Bacteria</taxon>
        <taxon>Pseudomonadati</taxon>
        <taxon>Pseudomonadota</taxon>
        <taxon>Alphaproteobacteria</taxon>
        <taxon>Hyphomicrobiales</taxon>
        <taxon>Phyllobacteriaceae</taxon>
        <taxon>Aquamicrobium</taxon>
    </lineage>
</organism>
<name>A0A4R6YH36_9HYPH</name>
<dbReference type="Proteomes" id="UP000294958">
    <property type="component" value="Unassembled WGS sequence"/>
</dbReference>
<protein>
    <submittedName>
        <fullName evidence="1">Uncharacterized protein</fullName>
    </submittedName>
</protein>
<evidence type="ECO:0000313" key="2">
    <source>
        <dbReference type="Proteomes" id="UP000294958"/>
    </source>
</evidence>
<reference evidence="1 2" key="1">
    <citation type="submission" date="2019-03" db="EMBL/GenBank/DDBJ databases">
        <title>Genomic Encyclopedia of Type Strains, Phase IV (KMG-IV): sequencing the most valuable type-strain genomes for metagenomic binning, comparative biology and taxonomic classification.</title>
        <authorList>
            <person name="Goeker M."/>
        </authorList>
    </citation>
    <scope>NUCLEOTIDE SEQUENCE [LARGE SCALE GENOMIC DNA]</scope>
    <source>
        <strain evidence="1 2">DSM 11603</strain>
    </source>
</reference>
<gene>
    <name evidence="1" type="ORF">DES43_108120</name>
</gene>
<sequence length="214" mass="23358">MAEAAIDKPMIVNWALAELGQPPRFSTDDQTNLGRNVAIFWPRCLARCLGLADWTFTRRTVSLTRQSGQPINGWPYAFDLPGNRIGPPRRFTRDAQCRILIRDFDIEGDTLFCAEQTAFARYKAAVDPEYWPPDFLSAFATALASYLAIPETQDPDLAAEMEARAFGSPSQGGAGGLFGRLIAQDLAGAPVGEPLLAADPLTAGRASSPWHGRF</sequence>
<dbReference type="OrthoDB" id="8441904at2"/>
<accession>A0A4R6YH36</accession>
<evidence type="ECO:0000313" key="1">
    <source>
        <dbReference type="EMBL" id="TDR35695.1"/>
    </source>
</evidence>
<dbReference type="AlphaFoldDB" id="A0A4R6YH36"/>
<proteinExistence type="predicted"/>
<dbReference type="RefSeq" id="WP_133674921.1">
    <property type="nucleotide sequence ID" value="NZ_SNZF01000008.1"/>
</dbReference>
<keyword evidence="2" id="KW-1185">Reference proteome</keyword>
<dbReference type="EMBL" id="SNZF01000008">
    <property type="protein sequence ID" value="TDR35695.1"/>
    <property type="molecule type" value="Genomic_DNA"/>
</dbReference>